<dbReference type="InterPro" id="IPR036457">
    <property type="entry name" value="PPM-type-like_dom_sf"/>
</dbReference>
<dbReference type="GO" id="GO:0004722">
    <property type="term" value="F:protein serine/threonine phosphatase activity"/>
    <property type="evidence" value="ECO:0007669"/>
    <property type="project" value="InterPro"/>
</dbReference>
<keyword evidence="4 5" id="KW-0904">Protein phosphatase</keyword>
<evidence type="ECO:0000256" key="2">
    <source>
        <dbReference type="ARBA" id="ARBA00022723"/>
    </source>
</evidence>
<reference evidence="8 9" key="1">
    <citation type="journal article" date="2010" name="Nature">
        <title>The Ectocarpus genome and the independent evolution of multicellularity in brown algae.</title>
        <authorList>
            <person name="Cock J.M."/>
            <person name="Sterck L."/>
            <person name="Rouze P."/>
            <person name="Scornet D."/>
            <person name="Allen A.E."/>
            <person name="Amoutzias G."/>
            <person name="Anthouard V."/>
            <person name="Artiguenave F."/>
            <person name="Aury J.M."/>
            <person name="Badger J.H."/>
            <person name="Beszteri B."/>
            <person name="Billiau K."/>
            <person name="Bonnet E."/>
            <person name="Bothwell J.H."/>
            <person name="Bowler C."/>
            <person name="Boyen C."/>
            <person name="Brownlee C."/>
            <person name="Carrano C.J."/>
            <person name="Charrier B."/>
            <person name="Cho G.Y."/>
            <person name="Coelho S.M."/>
            <person name="Collen J."/>
            <person name="Corre E."/>
            <person name="Da Silva C."/>
            <person name="Delage L."/>
            <person name="Delaroque N."/>
            <person name="Dittami S.M."/>
            <person name="Doulbeau S."/>
            <person name="Elias M."/>
            <person name="Farnham G."/>
            <person name="Gachon C.M."/>
            <person name="Gschloessl B."/>
            <person name="Heesch S."/>
            <person name="Jabbari K."/>
            <person name="Jubin C."/>
            <person name="Kawai H."/>
            <person name="Kimura K."/>
            <person name="Kloareg B."/>
            <person name="Kupper F.C."/>
            <person name="Lang D."/>
            <person name="Le Bail A."/>
            <person name="Leblanc C."/>
            <person name="Lerouge P."/>
            <person name="Lohr M."/>
            <person name="Lopez P.J."/>
            <person name="Martens C."/>
            <person name="Maumus F."/>
            <person name="Michel G."/>
            <person name="Miranda-Saavedra D."/>
            <person name="Morales J."/>
            <person name="Moreau H."/>
            <person name="Motomura T."/>
            <person name="Nagasato C."/>
            <person name="Napoli C.A."/>
            <person name="Nelson D.R."/>
            <person name="Nyvall-Collen P."/>
            <person name="Peters A.F."/>
            <person name="Pommier C."/>
            <person name="Potin P."/>
            <person name="Poulain J."/>
            <person name="Quesneville H."/>
            <person name="Read B."/>
            <person name="Rensing S.A."/>
            <person name="Ritter A."/>
            <person name="Rousvoal S."/>
            <person name="Samanta M."/>
            <person name="Samson G."/>
            <person name="Schroeder D.C."/>
            <person name="Segurens B."/>
            <person name="Strittmatter M."/>
            <person name="Tonon T."/>
            <person name="Tregear J.W."/>
            <person name="Valentin K."/>
            <person name="von Dassow P."/>
            <person name="Yamagishi T."/>
            <person name="Van de Peer Y."/>
            <person name="Wincker P."/>
        </authorList>
    </citation>
    <scope>NUCLEOTIDE SEQUENCE [LARGE SCALE GENOMIC DNA]</scope>
    <source>
        <strain evidence="9">Ec32 / CCAP1310/4</strain>
    </source>
</reference>
<dbReference type="InterPro" id="IPR001932">
    <property type="entry name" value="PPM-type_phosphatase-like_dom"/>
</dbReference>
<protein>
    <submittedName>
        <fullName evidence="8">Protein phosphatase, putative</fullName>
    </submittedName>
</protein>
<keyword evidence="2" id="KW-0479">Metal-binding</keyword>
<dbReference type="CDD" id="cd00143">
    <property type="entry name" value="PP2Cc"/>
    <property type="match status" value="1"/>
</dbReference>
<dbReference type="PROSITE" id="PS01032">
    <property type="entry name" value="PPM_1"/>
    <property type="match status" value="1"/>
</dbReference>
<comment type="subcellular location">
    <subcellularLocation>
        <location evidence="1">Membrane</location>
        <topology evidence="1">Peripheral membrane protein</topology>
    </subcellularLocation>
</comment>
<feature type="region of interest" description="Disordered" evidence="6">
    <location>
        <begin position="1"/>
        <end position="24"/>
    </location>
</feature>
<dbReference type="SMART" id="SM00332">
    <property type="entry name" value="PP2Cc"/>
    <property type="match status" value="1"/>
</dbReference>
<evidence type="ECO:0000256" key="6">
    <source>
        <dbReference type="SAM" id="MobiDB-lite"/>
    </source>
</evidence>
<keyword evidence="3 5" id="KW-0378">Hydrolase</keyword>
<evidence type="ECO:0000313" key="9">
    <source>
        <dbReference type="Proteomes" id="UP000002630"/>
    </source>
</evidence>
<name>D8LJJ8_ECTSI</name>
<dbReference type="EMBL" id="FN648442">
    <property type="protein sequence ID" value="CBN77025.1"/>
    <property type="molecule type" value="Genomic_DNA"/>
</dbReference>
<dbReference type="Gene3D" id="3.60.40.10">
    <property type="entry name" value="PPM-type phosphatase domain"/>
    <property type="match status" value="1"/>
</dbReference>
<dbReference type="SUPFAM" id="SSF81606">
    <property type="entry name" value="PP2C-like"/>
    <property type="match status" value="1"/>
</dbReference>
<evidence type="ECO:0000256" key="4">
    <source>
        <dbReference type="ARBA" id="ARBA00022912"/>
    </source>
</evidence>
<dbReference type="Pfam" id="PF00481">
    <property type="entry name" value="PP2C"/>
    <property type="match status" value="1"/>
</dbReference>
<evidence type="ECO:0000256" key="5">
    <source>
        <dbReference type="RuleBase" id="RU003465"/>
    </source>
</evidence>
<dbReference type="OMA" id="GPGIRNQ"/>
<dbReference type="EMBL" id="FN649737">
    <property type="protein sequence ID" value="CBN77025.1"/>
    <property type="molecule type" value="Genomic_DNA"/>
</dbReference>
<evidence type="ECO:0000313" key="8">
    <source>
        <dbReference type="EMBL" id="CBN77025.1"/>
    </source>
</evidence>
<dbReference type="GO" id="GO:0016020">
    <property type="term" value="C:membrane"/>
    <property type="evidence" value="ECO:0007669"/>
    <property type="project" value="UniProtKB-SubCell"/>
</dbReference>
<accession>D8LJJ8</accession>
<dbReference type="InterPro" id="IPR000222">
    <property type="entry name" value="PP2C_BS"/>
</dbReference>
<gene>
    <name evidence="8" type="ORF">Esi_0026_0051</name>
</gene>
<dbReference type="PANTHER" id="PTHR13832:SF827">
    <property type="entry name" value="PROTEIN PHOSPHATASE 1L"/>
    <property type="match status" value="1"/>
</dbReference>
<feature type="region of interest" description="Disordered" evidence="6">
    <location>
        <begin position="295"/>
        <end position="343"/>
    </location>
</feature>
<dbReference type="InParanoid" id="D8LJJ8"/>
<dbReference type="AlphaFoldDB" id="D8LJJ8"/>
<dbReference type="eggNOG" id="KOG0697">
    <property type="taxonomic scope" value="Eukaryota"/>
</dbReference>
<evidence type="ECO:0000256" key="1">
    <source>
        <dbReference type="ARBA" id="ARBA00004170"/>
    </source>
</evidence>
<dbReference type="Proteomes" id="UP000002630">
    <property type="component" value="Linkage Group LG12"/>
</dbReference>
<feature type="domain" description="PPM-type phosphatase" evidence="7">
    <location>
        <begin position="24"/>
        <end position="288"/>
    </location>
</feature>
<dbReference type="GO" id="GO:0046872">
    <property type="term" value="F:metal ion binding"/>
    <property type="evidence" value="ECO:0007669"/>
    <property type="project" value="UniProtKB-KW"/>
</dbReference>
<dbReference type="OrthoDB" id="10264738at2759"/>
<organism evidence="8 9">
    <name type="scientific">Ectocarpus siliculosus</name>
    <name type="common">Brown alga</name>
    <name type="synonym">Conferva siliculosa</name>
    <dbReference type="NCBI Taxonomy" id="2880"/>
    <lineage>
        <taxon>Eukaryota</taxon>
        <taxon>Sar</taxon>
        <taxon>Stramenopiles</taxon>
        <taxon>Ochrophyta</taxon>
        <taxon>PX clade</taxon>
        <taxon>Phaeophyceae</taxon>
        <taxon>Ectocarpales</taxon>
        <taxon>Ectocarpaceae</taxon>
        <taxon>Ectocarpus</taxon>
    </lineage>
</organism>
<evidence type="ECO:0000256" key="3">
    <source>
        <dbReference type="ARBA" id="ARBA00022801"/>
    </source>
</evidence>
<sequence>MGTLLDKPVTEKETETETGSNGLEFGASAMQGWRVDMEDSHTIVANVAGLEGHSFVAVFDGHGGALCAAYAGENMMRHVMETAEFAEYAESTEKDTTVLEKALYAAFLACDRSVKASQDANPEGDRSGSTAVASFVTPTHVVLAHAGDSRAVLASGQKVAVATADHKPYNDGERARIEKAGGVVSMKRVDGDLAVSRALGDFQYKDDALPPEECKVSPAPETRSFPRSPQDEFLVVACDGIWDVMSDEDCTQAVREIFVEGESSMGLACEEILDMGSRDNMSAVLVAFPGLKRSETGKGVAGRRAQRAAEDSESNADSLSQGETSEEAADQAAGEPTGDSKET</sequence>
<dbReference type="STRING" id="2880.D8LJJ8"/>
<dbReference type="PANTHER" id="PTHR13832">
    <property type="entry name" value="PROTEIN PHOSPHATASE 2C"/>
    <property type="match status" value="1"/>
</dbReference>
<dbReference type="PROSITE" id="PS51746">
    <property type="entry name" value="PPM_2"/>
    <property type="match status" value="1"/>
</dbReference>
<proteinExistence type="inferred from homology"/>
<dbReference type="InterPro" id="IPR015655">
    <property type="entry name" value="PP2C"/>
</dbReference>
<keyword evidence="9" id="KW-1185">Reference proteome</keyword>
<evidence type="ECO:0000259" key="7">
    <source>
        <dbReference type="PROSITE" id="PS51746"/>
    </source>
</evidence>
<comment type="similarity">
    <text evidence="5">Belongs to the PP2C family.</text>
</comment>